<organism evidence="3 4">
    <name type="scientific">Sphingomonas kyeonggiensis</name>
    <dbReference type="NCBI Taxonomy" id="1268553"/>
    <lineage>
        <taxon>Bacteria</taxon>
        <taxon>Pseudomonadati</taxon>
        <taxon>Pseudomonadota</taxon>
        <taxon>Alphaproteobacteria</taxon>
        <taxon>Sphingomonadales</taxon>
        <taxon>Sphingomonadaceae</taxon>
        <taxon>Sphingomonas</taxon>
    </lineage>
</organism>
<sequence>MKSRRRRGTAEAKLTLVLWLAMLSFVAPAAIVSGNVSNLHDGLSLISGTATGLIFAALLYLVFQKARSLSLSAKVALAASGTIACALLQTSADFGGQYLLEWIFNDSTPPKLSLRNILLTTLIYLCIYACNLAIFWILDSLEESRSQESRLARSEARAATAELERLRLQLNPHFMSNSLNTVSALLMTQRYADADQVTRKLSDFLRAAASEQEAEVPLGEELGIVDSYLEVEGARFGDRLAVEIDCSDEAVDALVPGFIIQPLVENAIKHGVTRSSETVRIAIAARREGDDVIIDVLNSCGDGAEQKAAARPGGIGLKNIRSRLEMRYGAAAALSHEAGTDAYRATIRLPFAAA</sequence>
<keyword evidence="3" id="KW-0808">Transferase</keyword>
<name>A0A7W7NT38_9SPHN</name>
<dbReference type="GO" id="GO:0000155">
    <property type="term" value="F:phosphorelay sensor kinase activity"/>
    <property type="evidence" value="ECO:0007669"/>
    <property type="project" value="InterPro"/>
</dbReference>
<dbReference type="InterPro" id="IPR010559">
    <property type="entry name" value="Sig_transdc_His_kin_internal"/>
</dbReference>
<dbReference type="Proteomes" id="UP000575241">
    <property type="component" value="Unassembled WGS sequence"/>
</dbReference>
<proteinExistence type="predicted"/>
<evidence type="ECO:0000256" key="1">
    <source>
        <dbReference type="SAM" id="Phobius"/>
    </source>
</evidence>
<dbReference type="AlphaFoldDB" id="A0A7W7NT38"/>
<keyword evidence="1" id="KW-0812">Transmembrane</keyword>
<dbReference type="EMBL" id="JACHLN010000004">
    <property type="protein sequence ID" value="MBB4840875.1"/>
    <property type="molecule type" value="Genomic_DNA"/>
</dbReference>
<keyword evidence="3" id="KW-0418">Kinase</keyword>
<gene>
    <name evidence="3" type="ORF">HNP52_003972</name>
</gene>
<feature type="transmembrane region" description="Helical" evidence="1">
    <location>
        <begin position="45"/>
        <end position="63"/>
    </location>
</feature>
<reference evidence="3 4" key="1">
    <citation type="submission" date="2020-08" db="EMBL/GenBank/DDBJ databases">
        <title>Functional genomics of gut bacteria from endangered species of beetles.</title>
        <authorList>
            <person name="Carlos-Shanley C."/>
        </authorList>
    </citation>
    <scope>NUCLEOTIDE SEQUENCE [LARGE SCALE GENOMIC DNA]</scope>
    <source>
        <strain evidence="3 4">S00224</strain>
    </source>
</reference>
<dbReference type="InterPro" id="IPR036890">
    <property type="entry name" value="HATPase_C_sf"/>
</dbReference>
<dbReference type="Gene3D" id="3.30.565.10">
    <property type="entry name" value="Histidine kinase-like ATPase, C-terminal domain"/>
    <property type="match status" value="1"/>
</dbReference>
<dbReference type="PANTHER" id="PTHR34220">
    <property type="entry name" value="SENSOR HISTIDINE KINASE YPDA"/>
    <property type="match status" value="1"/>
</dbReference>
<comment type="caution">
    <text evidence="3">The sequence shown here is derived from an EMBL/GenBank/DDBJ whole genome shotgun (WGS) entry which is preliminary data.</text>
</comment>
<accession>A0A7W7NT38</accession>
<dbReference type="InterPro" id="IPR050640">
    <property type="entry name" value="Bact_2-comp_sensor_kinase"/>
</dbReference>
<keyword evidence="1" id="KW-1133">Transmembrane helix</keyword>
<evidence type="ECO:0000313" key="3">
    <source>
        <dbReference type="EMBL" id="MBB4840875.1"/>
    </source>
</evidence>
<protein>
    <submittedName>
        <fullName evidence="3">Two-component sensor histidine kinase</fullName>
    </submittedName>
</protein>
<evidence type="ECO:0000313" key="4">
    <source>
        <dbReference type="Proteomes" id="UP000575241"/>
    </source>
</evidence>
<evidence type="ECO:0000259" key="2">
    <source>
        <dbReference type="Pfam" id="PF06580"/>
    </source>
</evidence>
<dbReference type="Pfam" id="PF06580">
    <property type="entry name" value="His_kinase"/>
    <property type="match status" value="1"/>
</dbReference>
<feature type="domain" description="Signal transduction histidine kinase internal region" evidence="2">
    <location>
        <begin position="161"/>
        <end position="240"/>
    </location>
</feature>
<feature type="transmembrane region" description="Helical" evidence="1">
    <location>
        <begin position="75"/>
        <end position="92"/>
    </location>
</feature>
<keyword evidence="4" id="KW-1185">Reference proteome</keyword>
<dbReference type="SUPFAM" id="SSF55874">
    <property type="entry name" value="ATPase domain of HSP90 chaperone/DNA topoisomerase II/histidine kinase"/>
    <property type="match status" value="1"/>
</dbReference>
<feature type="transmembrane region" description="Helical" evidence="1">
    <location>
        <begin position="117"/>
        <end position="138"/>
    </location>
</feature>
<dbReference type="RefSeq" id="WP_184169617.1">
    <property type="nucleotide sequence ID" value="NZ_JACHLN010000004.1"/>
</dbReference>
<dbReference type="GO" id="GO:0016020">
    <property type="term" value="C:membrane"/>
    <property type="evidence" value="ECO:0007669"/>
    <property type="project" value="InterPro"/>
</dbReference>
<keyword evidence="1" id="KW-0472">Membrane</keyword>
<dbReference type="PANTHER" id="PTHR34220:SF7">
    <property type="entry name" value="SENSOR HISTIDINE KINASE YPDA"/>
    <property type="match status" value="1"/>
</dbReference>